<dbReference type="EMBL" id="BARS01025419">
    <property type="protein sequence ID" value="GAG03931.1"/>
    <property type="molecule type" value="Genomic_DNA"/>
</dbReference>
<reference evidence="2" key="1">
    <citation type="journal article" date="2014" name="Front. Microbiol.">
        <title>High frequency of phylogenetically diverse reductive dehalogenase-homologous genes in deep subseafloor sedimentary metagenomes.</title>
        <authorList>
            <person name="Kawai M."/>
            <person name="Futagami T."/>
            <person name="Toyoda A."/>
            <person name="Takaki Y."/>
            <person name="Nishi S."/>
            <person name="Hori S."/>
            <person name="Arai W."/>
            <person name="Tsubouchi T."/>
            <person name="Morono Y."/>
            <person name="Uchiyama I."/>
            <person name="Ito T."/>
            <person name="Fujiyama A."/>
            <person name="Inagaki F."/>
            <person name="Takami H."/>
        </authorList>
    </citation>
    <scope>NUCLEOTIDE SEQUENCE</scope>
    <source>
        <strain evidence="2">Expedition CK06-06</strain>
    </source>
</reference>
<evidence type="ECO:0000313" key="2">
    <source>
        <dbReference type="EMBL" id="GAG03931.1"/>
    </source>
</evidence>
<sequence length="128" mass="14219">MAESEKIDYEPISVREALTEMKDVSEIMIDLAYSAALFNSHELAEEVLELEKRVDYLAYIIDMNTMLAARDAEDAKHLIAVTTVAAATNKISDAAADIASIVLKEIGIHPIVRKAFEQVEERLARTIV</sequence>
<organism evidence="2">
    <name type="scientific">marine sediment metagenome</name>
    <dbReference type="NCBI Taxonomy" id="412755"/>
    <lineage>
        <taxon>unclassified sequences</taxon>
        <taxon>metagenomes</taxon>
        <taxon>ecological metagenomes</taxon>
    </lineage>
</organism>
<proteinExistence type="predicted"/>
<evidence type="ECO:0000259" key="1">
    <source>
        <dbReference type="Pfam" id="PF01895"/>
    </source>
</evidence>
<protein>
    <recommendedName>
        <fullName evidence="1">PhoU domain-containing protein</fullName>
    </recommendedName>
</protein>
<comment type="caution">
    <text evidence="2">The sequence shown here is derived from an EMBL/GenBank/DDBJ whole genome shotgun (WGS) entry which is preliminary data.</text>
</comment>
<dbReference type="Pfam" id="PF01895">
    <property type="entry name" value="PhoU"/>
    <property type="match status" value="1"/>
</dbReference>
<feature type="non-terminal residue" evidence="2">
    <location>
        <position position="128"/>
    </location>
</feature>
<dbReference type="Gene3D" id="1.20.58.220">
    <property type="entry name" value="Phosphate transport system protein phou homolog 2, domain 2"/>
    <property type="match status" value="1"/>
</dbReference>
<gene>
    <name evidence="2" type="ORF">S01H1_40178</name>
</gene>
<dbReference type="SUPFAM" id="SSF109755">
    <property type="entry name" value="PhoU-like"/>
    <property type="match status" value="1"/>
</dbReference>
<dbReference type="InterPro" id="IPR038078">
    <property type="entry name" value="PhoU-like_sf"/>
</dbReference>
<name>X0VTR4_9ZZZZ</name>
<dbReference type="InterPro" id="IPR026022">
    <property type="entry name" value="PhoU_dom"/>
</dbReference>
<accession>X0VTR4</accession>
<dbReference type="AlphaFoldDB" id="X0VTR4"/>
<feature type="domain" description="PhoU" evidence="1">
    <location>
        <begin position="18"/>
        <end position="102"/>
    </location>
</feature>